<protein>
    <recommendedName>
        <fullName evidence="2">Clr5 domain-containing protein</fullName>
    </recommendedName>
</protein>
<dbReference type="Proteomes" id="UP000070501">
    <property type="component" value="Unassembled WGS sequence"/>
</dbReference>
<dbReference type="EMBL" id="KQ964246">
    <property type="protein sequence ID" value="KXJ95411.1"/>
    <property type="molecule type" value="Genomic_DNA"/>
</dbReference>
<organism evidence="3 4">
    <name type="scientific">Microdochium bolleyi</name>
    <dbReference type="NCBI Taxonomy" id="196109"/>
    <lineage>
        <taxon>Eukaryota</taxon>
        <taxon>Fungi</taxon>
        <taxon>Dikarya</taxon>
        <taxon>Ascomycota</taxon>
        <taxon>Pezizomycotina</taxon>
        <taxon>Sordariomycetes</taxon>
        <taxon>Xylariomycetidae</taxon>
        <taxon>Xylariales</taxon>
        <taxon>Microdochiaceae</taxon>
        <taxon>Microdochium</taxon>
    </lineage>
</organism>
<accession>A0A136JE16</accession>
<feature type="region of interest" description="Disordered" evidence="1">
    <location>
        <begin position="501"/>
        <end position="533"/>
    </location>
</feature>
<evidence type="ECO:0000313" key="3">
    <source>
        <dbReference type="EMBL" id="KXJ95411.1"/>
    </source>
</evidence>
<dbReference type="PANTHER" id="PTHR38788">
    <property type="entry name" value="CLR5 DOMAIN-CONTAINING PROTEIN"/>
    <property type="match status" value="1"/>
</dbReference>
<dbReference type="Gene3D" id="1.25.40.10">
    <property type="entry name" value="Tetratricopeptide repeat domain"/>
    <property type="match status" value="1"/>
</dbReference>
<dbReference type="AlphaFoldDB" id="A0A136JE16"/>
<dbReference type="InParanoid" id="A0A136JE16"/>
<sequence length="533" mass="59988">MGLAAASTGWATPEEWAANRDIIAGLYIDDKRKLKDVMRIMRDEHAFHATEKMYKIRLNKWGLQKYLRHQTPDSFKHGRRALGKQAEQFLDRTLPVQQKRLSIVSVESGATAVTSPRPMAPRWIASPDQWKLPEECIFISHNYLLAAFGNGTWAPPNNKEHSLTWMMQVAIASNVLSRDMTEQGFSMLELCFENFRSRLAAAEPHLLSDILCAVAQLSRSSDELVTVFLNYAVGLCSILCPVNHPVRQLLTNLHRHGWANVKPHFQNILGAYWKNARALGDSDDPYLDIQEGQTTFIGTVAGWLSCDDAINTMQVVLRRRDEKGLHDSQVKQMIQANLVLMLYHAEQFEAARALALEIIREGPHYYSAVTNSYALLTHIAEHEENLEEAIGWARQNYEFALATWGPPTYHRTAQAVLELVMVLRKANQIDEAKELVQGFDVSWDEFCEQLEKSLIKNGKRFRGRPSLLHIKGARSRFQQAFNEMIDGEASTDPLIPSPVSTSPWSCSVSEGAESSGSFVESYAGDTPGSSKGF</sequence>
<evidence type="ECO:0000256" key="1">
    <source>
        <dbReference type="SAM" id="MobiDB-lite"/>
    </source>
</evidence>
<gene>
    <name evidence="3" type="ORF">Micbo1qcDRAFT_230675</name>
</gene>
<name>A0A136JE16_9PEZI</name>
<keyword evidence="4" id="KW-1185">Reference proteome</keyword>
<proteinExistence type="predicted"/>
<dbReference type="InterPro" id="IPR025676">
    <property type="entry name" value="Clr5_dom"/>
</dbReference>
<reference evidence="4" key="1">
    <citation type="submission" date="2016-02" db="EMBL/GenBank/DDBJ databases">
        <title>Draft genome sequence of Microdochium bolleyi, a fungal endophyte of beachgrass.</title>
        <authorList>
            <consortium name="DOE Joint Genome Institute"/>
            <person name="David A.S."/>
            <person name="May G."/>
            <person name="Haridas S."/>
            <person name="Lim J."/>
            <person name="Wang M."/>
            <person name="Labutti K."/>
            <person name="Lipzen A."/>
            <person name="Barry K."/>
            <person name="Grigoriev I.V."/>
        </authorList>
    </citation>
    <scope>NUCLEOTIDE SEQUENCE [LARGE SCALE GENOMIC DNA]</scope>
    <source>
        <strain evidence="4">J235TASD1</strain>
    </source>
</reference>
<dbReference type="PANTHER" id="PTHR38788:SF3">
    <property type="entry name" value="CLR5 DOMAIN-CONTAINING PROTEIN"/>
    <property type="match status" value="1"/>
</dbReference>
<feature type="domain" description="Clr5" evidence="2">
    <location>
        <begin position="13"/>
        <end position="65"/>
    </location>
</feature>
<dbReference type="InterPro" id="IPR011990">
    <property type="entry name" value="TPR-like_helical_dom_sf"/>
</dbReference>
<evidence type="ECO:0000313" key="4">
    <source>
        <dbReference type="Proteomes" id="UP000070501"/>
    </source>
</evidence>
<dbReference type="STRING" id="196109.A0A136JE16"/>
<feature type="compositionally biased region" description="Polar residues" evidence="1">
    <location>
        <begin position="501"/>
        <end position="518"/>
    </location>
</feature>
<dbReference type="OrthoDB" id="5308957at2759"/>
<dbReference type="Pfam" id="PF14420">
    <property type="entry name" value="Clr5"/>
    <property type="match status" value="1"/>
</dbReference>
<evidence type="ECO:0000259" key="2">
    <source>
        <dbReference type="Pfam" id="PF14420"/>
    </source>
</evidence>